<sequence length="182" mass="20698">YYTIDWEDSDQTPGSRHPSLIITHSVFTSLAFFGFLPTAITLRTLNHGWHRVAVFGFYASFILPCAASSVYRKLTPDMYAGSSHARHGYTIFLVALVLTGVNVFDAFCRLVLFLRSEKHYTFKGIVRDVFGHNHNHEDNPCVEYIGLMGMLLRRENRPGIPLFVSHSSSMVRQTCCFCLSRL</sequence>
<feature type="domain" description="DUF2427" evidence="2">
    <location>
        <begin position="12"/>
        <end position="103"/>
    </location>
</feature>
<evidence type="ECO:0000259" key="2">
    <source>
        <dbReference type="Pfam" id="PF10348"/>
    </source>
</evidence>
<proteinExistence type="predicted"/>
<dbReference type="Pfam" id="PF10348">
    <property type="entry name" value="DUF2427"/>
    <property type="match status" value="1"/>
</dbReference>
<gene>
    <name evidence="3" type="ORF">R3P38DRAFT_2577079</name>
</gene>
<organism evidence="3 4">
    <name type="scientific">Favolaschia claudopus</name>
    <dbReference type="NCBI Taxonomy" id="2862362"/>
    <lineage>
        <taxon>Eukaryota</taxon>
        <taxon>Fungi</taxon>
        <taxon>Dikarya</taxon>
        <taxon>Basidiomycota</taxon>
        <taxon>Agaricomycotina</taxon>
        <taxon>Agaricomycetes</taxon>
        <taxon>Agaricomycetidae</taxon>
        <taxon>Agaricales</taxon>
        <taxon>Marasmiineae</taxon>
        <taxon>Mycenaceae</taxon>
        <taxon>Favolaschia</taxon>
    </lineage>
</organism>
<keyword evidence="1" id="KW-0812">Transmembrane</keyword>
<keyword evidence="1" id="KW-0472">Membrane</keyword>
<comment type="caution">
    <text evidence="3">The sequence shown here is derived from an EMBL/GenBank/DDBJ whole genome shotgun (WGS) entry which is preliminary data.</text>
</comment>
<feature type="transmembrane region" description="Helical" evidence="1">
    <location>
        <begin position="20"/>
        <end position="40"/>
    </location>
</feature>
<evidence type="ECO:0000256" key="1">
    <source>
        <dbReference type="SAM" id="Phobius"/>
    </source>
</evidence>
<accession>A0AAV9ZI14</accession>
<dbReference type="AlphaFoldDB" id="A0AAV9ZI14"/>
<dbReference type="Proteomes" id="UP001362999">
    <property type="component" value="Unassembled WGS sequence"/>
</dbReference>
<keyword evidence="4" id="KW-1185">Reference proteome</keyword>
<evidence type="ECO:0000313" key="3">
    <source>
        <dbReference type="EMBL" id="KAK6983970.1"/>
    </source>
</evidence>
<feature type="transmembrane region" description="Helical" evidence="1">
    <location>
        <begin position="52"/>
        <end position="71"/>
    </location>
</feature>
<dbReference type="EMBL" id="JAWWNJ010000143">
    <property type="protein sequence ID" value="KAK6983970.1"/>
    <property type="molecule type" value="Genomic_DNA"/>
</dbReference>
<feature type="transmembrane region" description="Helical" evidence="1">
    <location>
        <begin position="91"/>
        <end position="114"/>
    </location>
</feature>
<name>A0AAV9ZI14_9AGAR</name>
<dbReference type="InterPro" id="IPR018825">
    <property type="entry name" value="DUF2427"/>
</dbReference>
<feature type="non-terminal residue" evidence="3">
    <location>
        <position position="1"/>
    </location>
</feature>
<reference evidence="3 4" key="1">
    <citation type="journal article" date="2024" name="J Genomics">
        <title>Draft genome sequencing and assembly of Favolaschia claudopus CIRM-BRFM 2984 isolated from oak limbs.</title>
        <authorList>
            <person name="Navarro D."/>
            <person name="Drula E."/>
            <person name="Chaduli D."/>
            <person name="Cazenave R."/>
            <person name="Ahrendt S."/>
            <person name="Wang J."/>
            <person name="Lipzen A."/>
            <person name="Daum C."/>
            <person name="Barry K."/>
            <person name="Grigoriev I.V."/>
            <person name="Favel A."/>
            <person name="Rosso M.N."/>
            <person name="Martin F."/>
        </authorList>
    </citation>
    <scope>NUCLEOTIDE SEQUENCE [LARGE SCALE GENOMIC DNA]</scope>
    <source>
        <strain evidence="3 4">CIRM-BRFM 2984</strain>
    </source>
</reference>
<dbReference type="PANTHER" id="PTHR31685:SF3">
    <property type="entry name" value="INTEGRAL MEMBRANE PROTEIN (AFU_ORTHOLOGUE AFUA_6G12730)"/>
    <property type="match status" value="1"/>
</dbReference>
<keyword evidence="1" id="KW-1133">Transmembrane helix</keyword>
<protein>
    <recommendedName>
        <fullName evidence="2">DUF2427 domain-containing protein</fullName>
    </recommendedName>
</protein>
<evidence type="ECO:0000313" key="4">
    <source>
        <dbReference type="Proteomes" id="UP001362999"/>
    </source>
</evidence>
<dbReference type="PANTHER" id="PTHR31685">
    <property type="entry name" value="INTEGRAL MEMBRANE PROTEIN (AFU_ORTHOLOGUE AFUA_6G12730)-RELATED"/>
    <property type="match status" value="1"/>
</dbReference>